<comment type="caution">
    <text evidence="1">The sequence shown here is derived from an EMBL/GenBank/DDBJ whole genome shotgun (WGS) entry which is preliminary data.</text>
</comment>
<accession>A0A562TJ06</accession>
<dbReference type="EMBL" id="VLLF01000001">
    <property type="protein sequence ID" value="TWI92926.1"/>
    <property type="molecule type" value="Genomic_DNA"/>
</dbReference>
<gene>
    <name evidence="1" type="ORF">JM93_00478</name>
</gene>
<keyword evidence="2" id="KW-1185">Reference proteome</keyword>
<name>A0A562TJ06_9HYPH</name>
<organism evidence="1 2">
    <name type="scientific">Roseibium hamelinense</name>
    <dbReference type="NCBI Taxonomy" id="150831"/>
    <lineage>
        <taxon>Bacteria</taxon>
        <taxon>Pseudomonadati</taxon>
        <taxon>Pseudomonadota</taxon>
        <taxon>Alphaproteobacteria</taxon>
        <taxon>Hyphomicrobiales</taxon>
        <taxon>Stappiaceae</taxon>
        <taxon>Roseibium</taxon>
    </lineage>
</organism>
<proteinExistence type="predicted"/>
<dbReference type="Proteomes" id="UP000320593">
    <property type="component" value="Unassembled WGS sequence"/>
</dbReference>
<sequence>MGQRKTELTKSKSDLIAKELQRHTVEYISKLHIFKTINNEQIQLKIAALRISAAKLKVCDISITPNIPIGKVTMSPLTHNWAKFGLISKNSVKGKLTGLNT</sequence>
<protein>
    <submittedName>
        <fullName evidence="1">Uncharacterized protein</fullName>
    </submittedName>
</protein>
<evidence type="ECO:0000313" key="1">
    <source>
        <dbReference type="EMBL" id="TWI92926.1"/>
    </source>
</evidence>
<dbReference type="AlphaFoldDB" id="A0A562TJ06"/>
<evidence type="ECO:0000313" key="2">
    <source>
        <dbReference type="Proteomes" id="UP000320593"/>
    </source>
</evidence>
<reference evidence="1 2" key="1">
    <citation type="submission" date="2019-07" db="EMBL/GenBank/DDBJ databases">
        <title>Genomic Encyclopedia of Archaeal and Bacterial Type Strains, Phase II (KMG-II): from individual species to whole genera.</title>
        <authorList>
            <person name="Goeker M."/>
        </authorList>
    </citation>
    <scope>NUCLEOTIDE SEQUENCE [LARGE SCALE GENOMIC DNA]</scope>
    <source>
        <strain evidence="1 2">ATCC BAA-252</strain>
    </source>
</reference>